<evidence type="ECO:0000313" key="2">
    <source>
        <dbReference type="EMBL" id="GAD94900.1"/>
    </source>
</evidence>
<dbReference type="eggNOG" id="ENOG502SRM2">
    <property type="taxonomic scope" value="Eukaryota"/>
</dbReference>
<evidence type="ECO:0000313" key="3">
    <source>
        <dbReference type="Proteomes" id="UP000018001"/>
    </source>
</evidence>
<dbReference type="Pfam" id="PF11595">
    <property type="entry name" value="DUF3245"/>
    <property type="match status" value="1"/>
</dbReference>
<dbReference type="InParanoid" id="V5HY73"/>
<feature type="compositionally biased region" description="Low complexity" evidence="1">
    <location>
        <begin position="94"/>
        <end position="105"/>
    </location>
</feature>
<sequence length="215" mass="23369">MTTSQSEADVIFNRANIALARSQRLVASWLPPKSDAELAEQTKSEEELQIEEDEIFTAVPEKLGLGAPLPKATEDGSWNRTELSSNDKLRQQLMGKGYAKAMAAKQRQLQLQQNMNKRPDQGKAGTKSSARTEEADDDDDEEEGRSSLGNKKRKVAATGAEDGANEETVESKEASASASASAPVPGTESGRGKKKKKTGSYLDELLSQRSKKKKK</sequence>
<gene>
    <name evidence="2" type="ORF">PVAR5_3533</name>
</gene>
<feature type="region of interest" description="Disordered" evidence="1">
    <location>
        <begin position="62"/>
        <end position="215"/>
    </location>
</feature>
<dbReference type="HOGENOM" id="CLU_096588_0_0_1"/>
<keyword evidence="3" id="KW-1185">Reference proteome</keyword>
<name>V5HY73_BYSSN</name>
<dbReference type="EMBL" id="BAUL01000105">
    <property type="protein sequence ID" value="GAD94900.1"/>
    <property type="molecule type" value="Genomic_DNA"/>
</dbReference>
<accession>V5HY73</accession>
<evidence type="ECO:0000256" key="1">
    <source>
        <dbReference type="SAM" id="MobiDB-lite"/>
    </source>
</evidence>
<protein>
    <submittedName>
        <fullName evidence="2">Uncharacterized protein</fullName>
    </submittedName>
</protein>
<proteinExistence type="predicted"/>
<dbReference type="OrthoDB" id="3438340at2759"/>
<dbReference type="AlphaFoldDB" id="V5HY73"/>
<comment type="caution">
    <text evidence="2">The sequence shown here is derived from an EMBL/GenBank/DDBJ whole genome shotgun (WGS) entry which is preliminary data.</text>
</comment>
<organism evidence="2 3">
    <name type="scientific">Byssochlamys spectabilis (strain No. 5 / NBRC 109023)</name>
    <name type="common">Paecilomyces variotii</name>
    <dbReference type="NCBI Taxonomy" id="1356009"/>
    <lineage>
        <taxon>Eukaryota</taxon>
        <taxon>Fungi</taxon>
        <taxon>Dikarya</taxon>
        <taxon>Ascomycota</taxon>
        <taxon>Pezizomycotina</taxon>
        <taxon>Eurotiomycetes</taxon>
        <taxon>Eurotiomycetidae</taxon>
        <taxon>Eurotiales</taxon>
        <taxon>Thermoascaceae</taxon>
        <taxon>Paecilomyces</taxon>
    </lineage>
</organism>
<dbReference type="InterPro" id="IPR021641">
    <property type="entry name" value="DUF3245"/>
</dbReference>
<reference evidence="3" key="1">
    <citation type="journal article" date="2014" name="Genome Announc.">
        <title>Draft genome sequence of the formaldehyde-resistant fungus Byssochlamys spectabilis No. 5 (anamorph Paecilomyces variotii No. 5) (NBRC109023).</title>
        <authorList>
            <person name="Oka T."/>
            <person name="Ekino K."/>
            <person name="Fukuda K."/>
            <person name="Nomura Y."/>
        </authorList>
    </citation>
    <scope>NUCLEOTIDE SEQUENCE [LARGE SCALE GENOMIC DNA]</scope>
    <source>
        <strain evidence="3">No. 5 / NBRC 109023</strain>
    </source>
</reference>
<dbReference type="Proteomes" id="UP000018001">
    <property type="component" value="Unassembled WGS sequence"/>
</dbReference>
<feature type="compositionally biased region" description="Acidic residues" evidence="1">
    <location>
        <begin position="134"/>
        <end position="143"/>
    </location>
</feature>
<feature type="compositionally biased region" description="Polar residues" evidence="1">
    <location>
        <begin position="107"/>
        <end position="116"/>
    </location>
</feature>